<proteinExistence type="predicted"/>
<evidence type="ECO:0000313" key="1">
    <source>
        <dbReference type="EMBL" id="MDX6032849.1"/>
    </source>
</evidence>
<dbReference type="EMBL" id="JAWXRC010000035">
    <property type="protein sequence ID" value="MDX6032849.1"/>
    <property type="molecule type" value="Genomic_DNA"/>
</dbReference>
<organism evidence="1 2">
    <name type="scientific">Scandinavium lactucae</name>
    <dbReference type="NCBI Taxonomy" id="3095028"/>
    <lineage>
        <taxon>Bacteria</taxon>
        <taxon>Pseudomonadati</taxon>
        <taxon>Pseudomonadota</taxon>
        <taxon>Gammaproteobacteria</taxon>
        <taxon>Enterobacterales</taxon>
        <taxon>Enterobacteriaceae</taxon>
        <taxon>Scandinavium</taxon>
    </lineage>
</organism>
<name>A0AAJ2SA54_9ENTR</name>
<accession>A0AAJ2SA54</accession>
<gene>
    <name evidence="1" type="ORF">SIL20_15190</name>
</gene>
<dbReference type="AlphaFoldDB" id="A0AAJ2SA54"/>
<sequence length="77" mass="8658">MNVSLVSFRSPPAELLIYARTISDDDLCAWCCHLWYQPGEESVCEHHAGPHWPGTQDEDGYIQRCAAWSPAQENVAP</sequence>
<dbReference type="RefSeq" id="WP_319629331.1">
    <property type="nucleotide sequence ID" value="NZ_JAWXRB010000009.1"/>
</dbReference>
<evidence type="ECO:0008006" key="3">
    <source>
        <dbReference type="Google" id="ProtNLM"/>
    </source>
</evidence>
<comment type="caution">
    <text evidence="1">The sequence shown here is derived from an EMBL/GenBank/DDBJ whole genome shotgun (WGS) entry which is preliminary data.</text>
</comment>
<protein>
    <recommendedName>
        <fullName evidence="3">Antirestriction protein</fullName>
    </recommendedName>
</protein>
<dbReference type="Proteomes" id="UP001282336">
    <property type="component" value="Unassembled WGS sequence"/>
</dbReference>
<reference evidence="1" key="1">
    <citation type="submission" date="2023-11" db="EMBL/GenBank/DDBJ databases">
        <title>Scandinavium wanjuensis sp. nov., isolated from lettuce South Korea.</title>
        <authorList>
            <person name="Park J."/>
            <person name="Park S."/>
            <person name="Oh K.K."/>
            <person name="Cho G.S."/>
            <person name="Franz C.M.A.P."/>
        </authorList>
    </citation>
    <scope>NUCLEOTIDE SEQUENCE</scope>
    <source>
        <strain evidence="1">V105_12</strain>
    </source>
</reference>
<evidence type="ECO:0000313" key="2">
    <source>
        <dbReference type="Proteomes" id="UP001282336"/>
    </source>
</evidence>